<dbReference type="OrthoDB" id="9793723at2"/>
<accession>A0A6I4SMW1</accession>
<dbReference type="Proteomes" id="UP000468943">
    <property type="component" value="Unassembled WGS sequence"/>
</dbReference>
<dbReference type="AlphaFoldDB" id="A0A6I4SMW1"/>
<keyword evidence="4" id="KW-1185">Reference proteome</keyword>
<gene>
    <name evidence="3" type="ORF">GRI36_09090</name>
</gene>
<name>A0A6I4SMW1_9SPHN</name>
<evidence type="ECO:0000313" key="3">
    <source>
        <dbReference type="EMBL" id="MXO57039.1"/>
    </source>
</evidence>
<keyword evidence="2 3" id="KW-0808">Transferase</keyword>
<dbReference type="SUPFAM" id="SSF53335">
    <property type="entry name" value="S-adenosyl-L-methionine-dependent methyltransferases"/>
    <property type="match status" value="1"/>
</dbReference>
<organism evidence="3 4">
    <name type="scientific">Pontixanthobacter gangjinensis</name>
    <dbReference type="NCBI Taxonomy" id="1028742"/>
    <lineage>
        <taxon>Bacteria</taxon>
        <taxon>Pseudomonadati</taxon>
        <taxon>Pseudomonadota</taxon>
        <taxon>Alphaproteobacteria</taxon>
        <taxon>Sphingomonadales</taxon>
        <taxon>Erythrobacteraceae</taxon>
        <taxon>Pontixanthobacter</taxon>
    </lineage>
</organism>
<evidence type="ECO:0000256" key="1">
    <source>
        <dbReference type="ARBA" id="ARBA00022603"/>
    </source>
</evidence>
<evidence type="ECO:0000256" key="2">
    <source>
        <dbReference type="ARBA" id="ARBA00022679"/>
    </source>
</evidence>
<dbReference type="Gene3D" id="3.40.50.150">
    <property type="entry name" value="Vaccinia Virus protein VP39"/>
    <property type="match status" value="1"/>
</dbReference>
<dbReference type="Pfam" id="PF13489">
    <property type="entry name" value="Methyltransf_23"/>
    <property type="match status" value="1"/>
</dbReference>
<sequence>MQKTPPTIFSPKKRAGKWARAKQRLASRPCEKPFLLAELTDDIIERIQFMQVEPGSALVVGDWAEGLSRFLNAHGWAVATAELGKFEEEAPYPSSNYNLVVHLMGLGHVNDLPGALLHANAALAEGGIFFGAFPGAGSLPCMRQVAMAADGDRPSPRCHPLVDNQAAAALLQRARFKRQVVDSHTILARYQTFDKLVSDLRDHGLTSSLMTTAPPYNKTRLALALDQFEKLKDQDGRVVENFELLTLTGWK</sequence>
<dbReference type="GO" id="GO:0032259">
    <property type="term" value="P:methylation"/>
    <property type="evidence" value="ECO:0007669"/>
    <property type="project" value="UniProtKB-KW"/>
</dbReference>
<dbReference type="PANTHER" id="PTHR13090:SF1">
    <property type="entry name" value="ARGININE-HYDROXYLASE NDUFAF5, MITOCHONDRIAL"/>
    <property type="match status" value="1"/>
</dbReference>
<evidence type="ECO:0000313" key="4">
    <source>
        <dbReference type="Proteomes" id="UP000468943"/>
    </source>
</evidence>
<dbReference type="InterPro" id="IPR050602">
    <property type="entry name" value="Malonyl-ACP_OMT"/>
</dbReference>
<dbReference type="InterPro" id="IPR029063">
    <property type="entry name" value="SAM-dependent_MTases_sf"/>
</dbReference>
<dbReference type="EMBL" id="WTYS01000001">
    <property type="protein sequence ID" value="MXO57039.1"/>
    <property type="molecule type" value="Genomic_DNA"/>
</dbReference>
<keyword evidence="1 3" id="KW-0489">Methyltransferase</keyword>
<reference evidence="3 4" key="1">
    <citation type="submission" date="2019-12" db="EMBL/GenBank/DDBJ databases">
        <title>Genomic-based taxomic classification of the family Erythrobacteraceae.</title>
        <authorList>
            <person name="Xu L."/>
        </authorList>
    </citation>
    <scope>NUCLEOTIDE SEQUENCE [LARGE SCALE GENOMIC DNA]</scope>
    <source>
        <strain evidence="3 4">JCM 17802</strain>
    </source>
</reference>
<dbReference type="PANTHER" id="PTHR13090">
    <property type="entry name" value="ARGININE-HYDROXYLASE NDUFAF5, MITOCHONDRIAL"/>
    <property type="match status" value="1"/>
</dbReference>
<comment type="caution">
    <text evidence="3">The sequence shown here is derived from an EMBL/GenBank/DDBJ whole genome shotgun (WGS) entry which is preliminary data.</text>
</comment>
<protein>
    <submittedName>
        <fullName evidence="3">Methyltransferase domain-containing protein</fullName>
    </submittedName>
</protein>
<proteinExistence type="predicted"/>
<dbReference type="GO" id="GO:0008168">
    <property type="term" value="F:methyltransferase activity"/>
    <property type="evidence" value="ECO:0007669"/>
    <property type="project" value="UniProtKB-KW"/>
</dbReference>